<dbReference type="Gene3D" id="1.20.1640.10">
    <property type="entry name" value="Multidrug efflux transporter AcrB transmembrane domain"/>
    <property type="match status" value="2"/>
</dbReference>
<dbReference type="Pfam" id="PF00873">
    <property type="entry name" value="ACR_tran"/>
    <property type="match status" value="1"/>
</dbReference>
<dbReference type="SUPFAM" id="SSF82714">
    <property type="entry name" value="Multidrug efflux transporter AcrB TolC docking domain, DN and DC subdomains"/>
    <property type="match status" value="2"/>
</dbReference>
<keyword evidence="1" id="KW-0472">Membrane</keyword>
<keyword evidence="1" id="KW-0812">Transmembrane</keyword>
<dbReference type="EMBL" id="CP060731">
    <property type="protein sequence ID" value="QNN79706.1"/>
    <property type="molecule type" value="Genomic_DNA"/>
</dbReference>
<sequence>MPQWIQRHRGSVLLAFLLLTCAGIMSLRALPVGLFPLIDFPRIVVSVDAGDRPVDRMVVEVTRPLEQALRSVPDVKTIRSNTSRGSAEFSLSFGWGTDMVTALLQTQAEVNAALSSLPAGTSFGIRRMDPTVFPVLGLSLTSPTRSQTSLRDVAQYQIAPELTAIGGVAKVDLMGGRQAEYHVLLDPVQLQSYGLTPADVSTALSASNVVTAVGRVEDRYRLYLILSDSRLQNQDDIGKTILRSGKDGIVELEDVGTVALGQAPEWTRVNADGKDAVLLNIMQQRGANTVAMVTAVQDKLALLRASLPPDITIRPYYDQSELIVSSAGSVRDAIVIGAVLAGLVLLVFLRNKRITLIVSLVLPMVLLISGVALHLAGQSLNIMTLGGMAAAVGLVVDDAVVMIEHMARRLVQHTHEGPTGQSPPVLKFAMEMFRPLTGSSAATVGVFLPLAFLSGVAGGFFRPLAITMAFTLMVSYCVALFVVPILTKMLVRPEDAESLEKSGRWQRSIERQAQRGLQLGFKRPVFLLVPIMLLVVVGAFAYRLVGSGFMPRMDEGGFIFDYRAAPGTSLTESDRLMQQVEAIVRSLPEVESYSRRTGMQLGGSLSESNEGDMFIKLKPMPRRGIEEVMTDLRARVEASVPGLQVETAQLMEDLIGDLTSTPQPIEVKLFGPDDTVLRAQAGRVAQAISKIQGVVEVFDGSTIAGDAIQIKVDRVRTSLEKLTPDEVTQQVDALLNGVPSSSIQTGEQMLAVRVWTPESLRQRLDQIARLPIRGPDGQTLPLSRVAAVTIEQGQMQQARENLRPMVAVTGRLEGIDLGSAMQAVQAEVQALNLPAPIVVEYGGLYDQQKQSFRDLSLVFVAAFLIVATLLMFLYERASIVLSILATILLTLPAVFIGLWVTGTELNLSSMIGLTMIIGIVTEVAIFYFAELETSEPINIEDLKQAATARLRPILMTSLIAILALMPLALGIGSGSEMQRPLAITIIAGLLVAVPMVLVAMPAIFWLIDKKASSWRGREHASA</sequence>
<dbReference type="Gene3D" id="3.30.2090.10">
    <property type="entry name" value="Multidrug efflux transporter AcrB TolC docking domain, DN and DC subdomains"/>
    <property type="match status" value="2"/>
</dbReference>
<feature type="transmembrane region" description="Helical" evidence="1">
    <location>
        <begin position="950"/>
        <end position="969"/>
    </location>
</feature>
<dbReference type="Gene3D" id="3.30.70.1320">
    <property type="entry name" value="Multidrug efflux transporter AcrB pore domain like"/>
    <property type="match status" value="1"/>
</dbReference>
<keyword evidence="1" id="KW-1133">Transmembrane helix</keyword>
<proteinExistence type="predicted"/>
<feature type="transmembrane region" description="Helical" evidence="1">
    <location>
        <begin position="855"/>
        <end position="874"/>
    </location>
</feature>
<evidence type="ECO:0000313" key="2">
    <source>
        <dbReference type="EMBL" id="QNN79706.1"/>
    </source>
</evidence>
<feature type="transmembrane region" description="Helical" evidence="1">
    <location>
        <begin position="881"/>
        <end position="901"/>
    </location>
</feature>
<dbReference type="PANTHER" id="PTHR32063:SF0">
    <property type="entry name" value="SWARMING MOTILITY PROTEIN SWRC"/>
    <property type="match status" value="1"/>
</dbReference>
<evidence type="ECO:0000256" key="1">
    <source>
        <dbReference type="SAM" id="Phobius"/>
    </source>
</evidence>
<feature type="transmembrane region" description="Helical" evidence="1">
    <location>
        <begin position="525"/>
        <end position="545"/>
    </location>
</feature>
<gene>
    <name evidence="2" type="ORF">IAE60_13250</name>
</gene>
<feature type="transmembrane region" description="Helical" evidence="1">
    <location>
        <begin position="333"/>
        <end position="349"/>
    </location>
</feature>
<name>A0A7G9THY1_PSEMX</name>
<protein>
    <submittedName>
        <fullName evidence="2">Efflux RND transporter permease subunit</fullName>
    </submittedName>
</protein>
<dbReference type="AlphaFoldDB" id="A0A7G9THY1"/>
<dbReference type="GO" id="GO:0042910">
    <property type="term" value="F:xenobiotic transmembrane transporter activity"/>
    <property type="evidence" value="ECO:0007669"/>
    <property type="project" value="TreeGrafter"/>
</dbReference>
<evidence type="ECO:0000313" key="3">
    <source>
        <dbReference type="Proteomes" id="UP000515838"/>
    </source>
</evidence>
<feature type="transmembrane region" description="Helical" evidence="1">
    <location>
        <begin position="907"/>
        <end position="929"/>
    </location>
</feature>
<dbReference type="InterPro" id="IPR027463">
    <property type="entry name" value="AcrB_DN_DC_subdom"/>
</dbReference>
<dbReference type="SUPFAM" id="SSF82693">
    <property type="entry name" value="Multidrug efflux transporter AcrB pore domain, PN1, PN2, PC1 and PC2 subdomains"/>
    <property type="match status" value="3"/>
</dbReference>
<dbReference type="Proteomes" id="UP000515838">
    <property type="component" value="Chromosome"/>
</dbReference>
<dbReference type="SUPFAM" id="SSF82866">
    <property type="entry name" value="Multidrug efflux transporter AcrB transmembrane domain"/>
    <property type="match status" value="2"/>
</dbReference>
<organism evidence="2 3">
    <name type="scientific">Pseudoxanthomonas mexicana</name>
    <dbReference type="NCBI Taxonomy" id="128785"/>
    <lineage>
        <taxon>Bacteria</taxon>
        <taxon>Pseudomonadati</taxon>
        <taxon>Pseudomonadota</taxon>
        <taxon>Gammaproteobacteria</taxon>
        <taxon>Lysobacterales</taxon>
        <taxon>Lysobacteraceae</taxon>
        <taxon>Pseudoxanthomonas</taxon>
    </lineage>
</organism>
<dbReference type="InterPro" id="IPR001036">
    <property type="entry name" value="Acrflvin-R"/>
</dbReference>
<feature type="transmembrane region" description="Helical" evidence="1">
    <location>
        <begin position="464"/>
        <end position="486"/>
    </location>
</feature>
<feature type="transmembrane region" description="Helical" evidence="1">
    <location>
        <begin position="436"/>
        <end position="458"/>
    </location>
</feature>
<feature type="transmembrane region" description="Helical" evidence="1">
    <location>
        <begin position="981"/>
        <end position="1007"/>
    </location>
</feature>
<dbReference type="PRINTS" id="PR00702">
    <property type="entry name" value="ACRIFLAVINRP"/>
</dbReference>
<reference evidence="2 3" key="1">
    <citation type="submission" date="2020-08" db="EMBL/GenBank/DDBJ databases">
        <title>Streptomycin Non-resistant strain, P. mexicana.</title>
        <authorList>
            <person name="Ganesh-Kumar S."/>
            <person name="Zhe T."/>
            <person name="Yu Z."/>
            <person name="Min Y."/>
        </authorList>
    </citation>
    <scope>NUCLEOTIDE SEQUENCE [LARGE SCALE GENOMIC DNA]</scope>
    <source>
        <strain evidence="2 3">GTZY2</strain>
    </source>
</reference>
<dbReference type="Gene3D" id="3.30.70.1440">
    <property type="entry name" value="Multidrug efflux transporter AcrB pore domain"/>
    <property type="match status" value="1"/>
</dbReference>
<feature type="transmembrane region" description="Helical" evidence="1">
    <location>
        <begin position="356"/>
        <end position="376"/>
    </location>
</feature>
<dbReference type="PANTHER" id="PTHR32063">
    <property type="match status" value="1"/>
</dbReference>
<dbReference type="GO" id="GO:0005886">
    <property type="term" value="C:plasma membrane"/>
    <property type="evidence" value="ECO:0007669"/>
    <property type="project" value="TreeGrafter"/>
</dbReference>
<feature type="transmembrane region" description="Helical" evidence="1">
    <location>
        <begin position="382"/>
        <end position="403"/>
    </location>
</feature>
<dbReference type="Gene3D" id="3.30.70.1430">
    <property type="entry name" value="Multidrug efflux transporter AcrB pore domain"/>
    <property type="match status" value="2"/>
</dbReference>
<accession>A0A7G9THY1</accession>